<reference evidence="4 5" key="1">
    <citation type="submission" date="2024-09" db="EMBL/GenBank/DDBJ databases">
        <title>A chromosome-level genome assembly of Gray's grenadier anchovy, Coilia grayii.</title>
        <authorList>
            <person name="Fu Z."/>
        </authorList>
    </citation>
    <scope>NUCLEOTIDE SEQUENCE [LARGE SCALE GENOMIC DNA]</scope>
    <source>
        <strain evidence="4">G4</strain>
        <tissue evidence="4">Muscle</tissue>
    </source>
</reference>
<dbReference type="InterPro" id="IPR048367">
    <property type="entry name" value="TNP-like_RNaseH_C"/>
</dbReference>
<dbReference type="PANTHER" id="PTHR47577">
    <property type="entry name" value="THAP DOMAIN-CONTAINING PROTEIN 6"/>
    <property type="match status" value="1"/>
</dbReference>
<dbReference type="Pfam" id="PF21787">
    <property type="entry name" value="TNP-like_RNaseH_N"/>
    <property type="match status" value="1"/>
</dbReference>
<dbReference type="PANTHER" id="PTHR47577:SF2">
    <property type="entry name" value="THAP DOMAIN CONTAINING 9"/>
    <property type="match status" value="1"/>
</dbReference>
<dbReference type="Pfam" id="PF12017">
    <property type="entry name" value="Tnp_P_element"/>
    <property type="match status" value="1"/>
</dbReference>
<evidence type="ECO:0008006" key="6">
    <source>
        <dbReference type="Google" id="ProtNLM"/>
    </source>
</evidence>
<feature type="domain" description="Transposable element P transposase-like RNase H C-terminal" evidence="3">
    <location>
        <begin position="286"/>
        <end position="320"/>
    </location>
</feature>
<evidence type="ECO:0000259" key="2">
    <source>
        <dbReference type="Pfam" id="PF21787"/>
    </source>
</evidence>
<evidence type="ECO:0000259" key="1">
    <source>
        <dbReference type="Pfam" id="PF12017"/>
    </source>
</evidence>
<sequence length="499" mass="56158">MQAFLEELREKNLINEELKSQLECYSDLLVHLLSRQGVEYTKAQREFALTLHLHGPKAYQYLRETLHINLPHPSSLQRWLSSLDARPGLNKMMLDMLGRRCQEDQEKYSCVSLMLDAMNIKSHVQHDPQTQTTIVYVDLGDRVNETDIASEALVFMVVRLQGYWNAPIAYYLTKTLSPDTQKVLVQHAIEELHHRGIRVVSLAAQTLSNSVAVALRTLRDVGYAEFRDSEATAEFIQITDRLFDVFNSHNPRAKGFLSVVGFVINIDTLLSMIPVLLEGQQYVLTYRFSQDHLELLFNSIRAAGGWNNNPTASQFMYIFRRLMARCGVASRRGNVTAQDATESLTVTIDTSTSLSSVDVSSAAGEEDRENCLFADIPALLHDHSYLSARFSGLVENALVYILGFVVRRALEKLGCDVCRESLLTDAASAKNDESYHLLCLKENGGLVIPSEGTVRIIRAAESVIRQASFRQSRPIRLLEVVSMVRSRIGTEDCVPIFQA</sequence>
<keyword evidence="5" id="KW-1185">Reference proteome</keyword>
<name>A0ABD1K502_9TELE</name>
<proteinExistence type="predicted"/>
<organism evidence="4 5">
    <name type="scientific">Coilia grayii</name>
    <name type="common">Gray's grenadier anchovy</name>
    <dbReference type="NCBI Taxonomy" id="363190"/>
    <lineage>
        <taxon>Eukaryota</taxon>
        <taxon>Metazoa</taxon>
        <taxon>Chordata</taxon>
        <taxon>Craniata</taxon>
        <taxon>Vertebrata</taxon>
        <taxon>Euteleostomi</taxon>
        <taxon>Actinopterygii</taxon>
        <taxon>Neopterygii</taxon>
        <taxon>Teleostei</taxon>
        <taxon>Clupei</taxon>
        <taxon>Clupeiformes</taxon>
        <taxon>Clupeoidei</taxon>
        <taxon>Engraulidae</taxon>
        <taxon>Coilinae</taxon>
        <taxon>Coilia</taxon>
    </lineage>
</organism>
<accession>A0ABD1K502</accession>
<dbReference type="AlphaFoldDB" id="A0ABD1K502"/>
<evidence type="ECO:0000313" key="4">
    <source>
        <dbReference type="EMBL" id="KAL2094202.1"/>
    </source>
</evidence>
<gene>
    <name evidence="4" type="ORF">ACEWY4_008921</name>
</gene>
<dbReference type="InterPro" id="IPR021896">
    <property type="entry name" value="THAP9-like_HTH"/>
</dbReference>
<dbReference type="EMBL" id="JBHFQA010000008">
    <property type="protein sequence ID" value="KAL2094202.1"/>
    <property type="molecule type" value="Genomic_DNA"/>
</dbReference>
<evidence type="ECO:0000259" key="3">
    <source>
        <dbReference type="Pfam" id="PF21789"/>
    </source>
</evidence>
<comment type="caution">
    <text evidence="4">The sequence shown here is derived from an EMBL/GenBank/DDBJ whole genome shotgun (WGS) entry which is preliminary data.</text>
</comment>
<dbReference type="Proteomes" id="UP001591681">
    <property type="component" value="Unassembled WGS sequence"/>
</dbReference>
<feature type="domain" description="Transposable element P transposase-like RNase H" evidence="2">
    <location>
        <begin position="86"/>
        <end position="213"/>
    </location>
</feature>
<dbReference type="InterPro" id="IPR048365">
    <property type="entry name" value="TNP-like_RNaseH_N"/>
</dbReference>
<dbReference type="Pfam" id="PF21789">
    <property type="entry name" value="TNP-like_RNaseH_C"/>
    <property type="match status" value="1"/>
</dbReference>
<evidence type="ECO:0000313" key="5">
    <source>
        <dbReference type="Proteomes" id="UP001591681"/>
    </source>
</evidence>
<feature type="domain" description="THAP9-like helix-turn-helix" evidence="1">
    <location>
        <begin position="7"/>
        <end position="79"/>
    </location>
</feature>
<protein>
    <recommendedName>
        <fullName evidence="6">Transposable element</fullName>
    </recommendedName>
</protein>